<feature type="region of interest" description="Disordered" evidence="3">
    <location>
        <begin position="1"/>
        <end position="22"/>
    </location>
</feature>
<feature type="disulfide bond" evidence="2">
    <location>
        <begin position="42"/>
        <end position="57"/>
    </location>
</feature>
<evidence type="ECO:0000313" key="5">
    <source>
        <dbReference type="Proteomes" id="UP000792457"/>
    </source>
</evidence>
<evidence type="ECO:0000256" key="2">
    <source>
        <dbReference type="PROSITE-ProRule" id="PRU00124"/>
    </source>
</evidence>
<comment type="caution">
    <text evidence="2">Lacks conserved residue(s) required for the propagation of feature annotation.</text>
</comment>
<dbReference type="InterPro" id="IPR036055">
    <property type="entry name" value="LDL_receptor-like_sf"/>
</dbReference>
<reference evidence="4" key="1">
    <citation type="submission" date="2013-04" db="EMBL/GenBank/DDBJ databases">
        <authorList>
            <person name="Qu J."/>
            <person name="Murali S.C."/>
            <person name="Bandaranaike D."/>
            <person name="Bellair M."/>
            <person name="Blankenburg K."/>
            <person name="Chao H."/>
            <person name="Dinh H."/>
            <person name="Doddapaneni H."/>
            <person name="Downs B."/>
            <person name="Dugan-Rocha S."/>
            <person name="Elkadiri S."/>
            <person name="Gnanaolivu R.D."/>
            <person name="Hernandez B."/>
            <person name="Javaid M."/>
            <person name="Jayaseelan J.C."/>
            <person name="Lee S."/>
            <person name="Li M."/>
            <person name="Ming W."/>
            <person name="Munidasa M."/>
            <person name="Muniz J."/>
            <person name="Nguyen L."/>
            <person name="Ongeri F."/>
            <person name="Osuji N."/>
            <person name="Pu L.-L."/>
            <person name="Puazo M."/>
            <person name="Qu C."/>
            <person name="Quiroz J."/>
            <person name="Raj R."/>
            <person name="Weissenberger G."/>
            <person name="Xin Y."/>
            <person name="Zou X."/>
            <person name="Han Y."/>
            <person name="Richards S."/>
            <person name="Worley K."/>
            <person name="Muzny D."/>
            <person name="Gibbs R."/>
        </authorList>
    </citation>
    <scope>NUCLEOTIDE SEQUENCE</scope>
    <source>
        <strain evidence="4">Sampled in the wild</strain>
    </source>
</reference>
<evidence type="ECO:0000313" key="4">
    <source>
        <dbReference type="EMBL" id="KAG8234324.1"/>
    </source>
</evidence>
<feature type="region of interest" description="Disordered" evidence="3">
    <location>
        <begin position="96"/>
        <end position="119"/>
    </location>
</feature>
<evidence type="ECO:0000256" key="3">
    <source>
        <dbReference type="SAM" id="MobiDB-lite"/>
    </source>
</evidence>
<dbReference type="PROSITE" id="PS50068">
    <property type="entry name" value="LDLRA_2"/>
    <property type="match status" value="2"/>
</dbReference>
<comment type="caution">
    <text evidence="4">The sequence shown here is derived from an EMBL/GenBank/DDBJ whole genome shotgun (WGS) entry which is preliminary data.</text>
</comment>
<organism evidence="4 5">
    <name type="scientific">Ladona fulva</name>
    <name type="common">Scarce chaser dragonfly</name>
    <name type="synonym">Libellula fulva</name>
    <dbReference type="NCBI Taxonomy" id="123851"/>
    <lineage>
        <taxon>Eukaryota</taxon>
        <taxon>Metazoa</taxon>
        <taxon>Ecdysozoa</taxon>
        <taxon>Arthropoda</taxon>
        <taxon>Hexapoda</taxon>
        <taxon>Insecta</taxon>
        <taxon>Pterygota</taxon>
        <taxon>Palaeoptera</taxon>
        <taxon>Odonata</taxon>
        <taxon>Epiprocta</taxon>
        <taxon>Anisoptera</taxon>
        <taxon>Libelluloidea</taxon>
        <taxon>Libellulidae</taxon>
        <taxon>Ladona</taxon>
    </lineage>
</organism>
<dbReference type="AlphaFoldDB" id="A0A8K0KFJ3"/>
<feature type="compositionally biased region" description="Basic and acidic residues" evidence="3">
    <location>
        <begin position="96"/>
        <end position="112"/>
    </location>
</feature>
<proteinExistence type="predicted"/>
<sequence>MMTPLLQNDNHNHSSSSSPKQECPGLVCTMGAGRCVPKKKICDGIVDCLGAEDEIGCTHRNYHKPKASSLSHMIPIVKNPLEEYLQFMSPFRSKEGRLTADTTNEDKKEKLHGTSSEIKNSDKELLLNDSSVVKAENRKLNISNSRQSDNFFLNDFDEYDLQEDNIESSSTFVEEDYNQGSPTFSSSFESQSDNIGNLEASEGFITSVGGSEEVLTSGEMIKTTIEMEKEGMKLTVHSSKKTEDNLDNGNSTSSEASKKLDTDTSNGNGAGIIHFQDDEDNLEDAFNTSSTNTSNQTLISSTIIPPRKKGMGAQVTNSTSAYGETLMLIPISAGGEGFTSELSSSYYHDGDGNLTDSEKVYTNGCDDAIVEENYFSSSFSEESQTFTPNFGTKIDGNSDFSILTKESEETTSSTKIFPIENLDGSSKSGSKEENLFIQESTDQNFDHFDSESFLSSIEDDKNYSGDSQNSTLFPITGGKVTTSQTLLSNEKSFHSHLEAKSNVTFITVHKNLTEEVTSRKPIYLSNDYLIMNDSFLISPIANEEKNHSGEVNTLEYGSTSKNIFLSDEYLSSTYGAPYAVFSEEILATESSAIEQSSEEDIRIKLVSLPEVESSELIQTENKSHPSFREEDDLIPIQTMIPFSDSDSQNSLQSFSVTYDETGITTEYSDHIPSEVDYPDSINISENCEDGSDEWNCSCKDILVSSKKNMFICDGILDCGDLTDESKC</sequence>
<feature type="disulfide bond" evidence="2">
    <location>
        <begin position="23"/>
        <end position="35"/>
    </location>
</feature>
<dbReference type="PRINTS" id="PR00261">
    <property type="entry name" value="LDLRECEPTOR"/>
</dbReference>
<dbReference type="Proteomes" id="UP000792457">
    <property type="component" value="Unassembled WGS sequence"/>
</dbReference>
<dbReference type="SUPFAM" id="SSF57424">
    <property type="entry name" value="LDL receptor-like module"/>
    <property type="match status" value="1"/>
</dbReference>
<dbReference type="SMART" id="SM00192">
    <property type="entry name" value="LDLa"/>
    <property type="match status" value="1"/>
</dbReference>
<feature type="disulfide bond" evidence="2">
    <location>
        <begin position="712"/>
        <end position="727"/>
    </location>
</feature>
<reference evidence="4" key="2">
    <citation type="submission" date="2017-10" db="EMBL/GenBank/DDBJ databases">
        <title>Ladona fulva Genome sequencing and assembly.</title>
        <authorList>
            <person name="Murali S."/>
            <person name="Richards S."/>
            <person name="Bandaranaike D."/>
            <person name="Bellair M."/>
            <person name="Blankenburg K."/>
            <person name="Chao H."/>
            <person name="Dinh H."/>
            <person name="Doddapaneni H."/>
            <person name="Dugan-Rocha S."/>
            <person name="Elkadiri S."/>
            <person name="Gnanaolivu R."/>
            <person name="Hernandez B."/>
            <person name="Skinner E."/>
            <person name="Javaid M."/>
            <person name="Lee S."/>
            <person name="Li M."/>
            <person name="Ming W."/>
            <person name="Munidasa M."/>
            <person name="Muniz J."/>
            <person name="Nguyen L."/>
            <person name="Hughes D."/>
            <person name="Osuji N."/>
            <person name="Pu L.-L."/>
            <person name="Puazo M."/>
            <person name="Qu C."/>
            <person name="Quiroz J."/>
            <person name="Raj R."/>
            <person name="Weissenberger G."/>
            <person name="Xin Y."/>
            <person name="Zou X."/>
            <person name="Han Y."/>
            <person name="Worley K."/>
            <person name="Muzny D."/>
            <person name="Gibbs R."/>
        </authorList>
    </citation>
    <scope>NUCLEOTIDE SEQUENCE</scope>
    <source>
        <strain evidence="4">Sampled in the wild</strain>
    </source>
</reference>
<evidence type="ECO:0000256" key="1">
    <source>
        <dbReference type="ARBA" id="ARBA00023157"/>
    </source>
</evidence>
<accession>A0A8K0KFJ3</accession>
<gene>
    <name evidence="4" type="ORF">J437_LFUL013064</name>
</gene>
<dbReference type="Gene3D" id="4.10.400.10">
    <property type="entry name" value="Low-density Lipoprotein Receptor"/>
    <property type="match status" value="1"/>
</dbReference>
<dbReference type="CDD" id="cd00112">
    <property type="entry name" value="LDLa"/>
    <property type="match status" value="1"/>
</dbReference>
<dbReference type="InterPro" id="IPR002172">
    <property type="entry name" value="LDrepeatLR_classA_rpt"/>
</dbReference>
<dbReference type="EMBL" id="KZ308796">
    <property type="protein sequence ID" value="KAG8234324.1"/>
    <property type="molecule type" value="Genomic_DNA"/>
</dbReference>
<feature type="non-terminal residue" evidence="4">
    <location>
        <position position="727"/>
    </location>
</feature>
<keyword evidence="1 2" id="KW-1015">Disulfide bond</keyword>
<feature type="region of interest" description="Disordered" evidence="3">
    <location>
        <begin position="236"/>
        <end position="274"/>
    </location>
</feature>
<name>A0A8K0KFJ3_LADFU</name>
<keyword evidence="5" id="KW-1185">Reference proteome</keyword>
<protein>
    <submittedName>
        <fullName evidence="4">Uncharacterized protein</fullName>
    </submittedName>
</protein>